<organism evidence="2 3">
    <name type="scientific">Prorocentrum cordatum</name>
    <dbReference type="NCBI Taxonomy" id="2364126"/>
    <lineage>
        <taxon>Eukaryota</taxon>
        <taxon>Sar</taxon>
        <taxon>Alveolata</taxon>
        <taxon>Dinophyceae</taxon>
        <taxon>Prorocentrales</taxon>
        <taxon>Prorocentraceae</taxon>
        <taxon>Prorocentrum</taxon>
    </lineage>
</organism>
<dbReference type="Proteomes" id="UP001189429">
    <property type="component" value="Unassembled WGS sequence"/>
</dbReference>
<evidence type="ECO:0000256" key="1">
    <source>
        <dbReference type="SAM" id="MobiDB-lite"/>
    </source>
</evidence>
<keyword evidence="3" id="KW-1185">Reference proteome</keyword>
<sequence length="207" mass="22817">MLHLSCSVGSRGRPPGLSQDRCSRGPGPVDRESRGSLPGHSRVSCTRQVARKRPRFHCSVPRWLRGGQGTHAATLPSFSADAGRWRAPHGAAQERRRRRGPRRESCWSVRPPGAARGPDLHAGRRWTVAHGAAQERRHRRGLRSDGTAVACGVNDGGQCDLPALPAGLTYTQVAAGERHTVLLRSRRWSVAHGAAQERWHRRGLRRE</sequence>
<feature type="region of interest" description="Disordered" evidence="1">
    <location>
        <begin position="1"/>
        <end position="48"/>
    </location>
</feature>
<accession>A0ABN9Q3A8</accession>
<dbReference type="SUPFAM" id="SSF50985">
    <property type="entry name" value="RCC1/BLIP-II"/>
    <property type="match status" value="1"/>
</dbReference>
<comment type="caution">
    <text evidence="2">The sequence shown here is derived from an EMBL/GenBank/DDBJ whole genome shotgun (WGS) entry which is preliminary data.</text>
</comment>
<protein>
    <submittedName>
        <fullName evidence="2">Uncharacterized protein</fullName>
    </submittedName>
</protein>
<dbReference type="EMBL" id="CAUYUJ010002069">
    <property type="protein sequence ID" value="CAK0799052.1"/>
    <property type="molecule type" value="Genomic_DNA"/>
</dbReference>
<proteinExistence type="predicted"/>
<gene>
    <name evidence="2" type="ORF">PCOR1329_LOCUS7620</name>
</gene>
<name>A0ABN9Q3A8_9DINO</name>
<dbReference type="InterPro" id="IPR009091">
    <property type="entry name" value="RCC1/BLIP-II"/>
</dbReference>
<evidence type="ECO:0000313" key="3">
    <source>
        <dbReference type="Proteomes" id="UP001189429"/>
    </source>
</evidence>
<reference evidence="2" key="1">
    <citation type="submission" date="2023-10" db="EMBL/GenBank/DDBJ databases">
        <authorList>
            <person name="Chen Y."/>
            <person name="Shah S."/>
            <person name="Dougan E. K."/>
            <person name="Thang M."/>
            <person name="Chan C."/>
        </authorList>
    </citation>
    <scope>NUCLEOTIDE SEQUENCE [LARGE SCALE GENOMIC DNA]</scope>
</reference>
<dbReference type="Gene3D" id="2.130.10.30">
    <property type="entry name" value="Regulator of chromosome condensation 1/beta-lactamase-inhibitor protein II"/>
    <property type="match status" value="1"/>
</dbReference>
<feature type="region of interest" description="Disordered" evidence="1">
    <location>
        <begin position="63"/>
        <end position="120"/>
    </location>
</feature>
<evidence type="ECO:0000313" key="2">
    <source>
        <dbReference type="EMBL" id="CAK0799052.1"/>
    </source>
</evidence>